<proteinExistence type="predicted"/>
<dbReference type="RefSeq" id="WP_083454636.1">
    <property type="nucleotide sequence ID" value="NZ_HF570958.1"/>
</dbReference>
<sequence>MAPFGIGRTKEIERRPTVLDDAGRPADRGVVESSALRLAEGLLDVGITGKGPFHSAADIADKALARSGGDVEKAVRAVVRSHVAMGSASGFVTSVGGFTTLALAMPANIVGFYLVATRMTAAVARLRGYDVDNPQIRTAVLLTLVGADAEDLLVKAGLATAGGGVTNLAAQRLPGPVLMVVNKAVAFRILTKAGADTFKRFGKRIPLVGGAVGGGLDGWLLGRIADNARREFPASGRPGESAPLVAR</sequence>
<protein>
    <recommendedName>
        <fullName evidence="3">EcsC family protein</fullName>
    </recommendedName>
</protein>
<dbReference type="Proteomes" id="UP000035721">
    <property type="component" value="Unassembled WGS sequence"/>
</dbReference>
<dbReference type="AlphaFoldDB" id="A0A077LUP4"/>
<dbReference type="STRING" id="1194083.BN12_1240004"/>
<evidence type="ECO:0008006" key="3">
    <source>
        <dbReference type="Google" id="ProtNLM"/>
    </source>
</evidence>
<dbReference type="EMBL" id="CAJB01000029">
    <property type="protein sequence ID" value="CCH76407.1"/>
    <property type="molecule type" value="Genomic_DNA"/>
</dbReference>
<evidence type="ECO:0000313" key="1">
    <source>
        <dbReference type="EMBL" id="CCH76407.1"/>
    </source>
</evidence>
<accession>A0A077LUP4</accession>
<organism evidence="1 2">
    <name type="scientific">Nostocoides japonicum T1-X7</name>
    <dbReference type="NCBI Taxonomy" id="1194083"/>
    <lineage>
        <taxon>Bacteria</taxon>
        <taxon>Bacillati</taxon>
        <taxon>Actinomycetota</taxon>
        <taxon>Actinomycetes</taxon>
        <taxon>Micrococcales</taxon>
        <taxon>Intrasporangiaceae</taxon>
        <taxon>Nostocoides</taxon>
    </lineage>
</organism>
<reference evidence="1 2" key="1">
    <citation type="journal article" date="2013" name="ISME J.">
        <title>A metabolic model for members of the genus Tetrasphaera involved in enhanced biological phosphorus removal.</title>
        <authorList>
            <person name="Kristiansen R."/>
            <person name="Nguyen H.T.T."/>
            <person name="Saunders A.M."/>
            <person name="Nielsen J.L."/>
            <person name="Wimmer R."/>
            <person name="Le V.Q."/>
            <person name="McIlroy S.J."/>
            <person name="Petrovski S."/>
            <person name="Seviour R.J."/>
            <person name="Calteau A."/>
            <person name="Nielsen K.L."/>
            <person name="Nielsen P.H."/>
        </authorList>
    </citation>
    <scope>NUCLEOTIDE SEQUENCE [LARGE SCALE GENOMIC DNA]</scope>
    <source>
        <strain evidence="1 2">T1-X7</strain>
    </source>
</reference>
<gene>
    <name evidence="1" type="ORF">BN12_1240004</name>
</gene>
<evidence type="ECO:0000313" key="2">
    <source>
        <dbReference type="Proteomes" id="UP000035721"/>
    </source>
</evidence>
<name>A0A077LUP4_9MICO</name>
<comment type="caution">
    <text evidence="1">The sequence shown here is derived from an EMBL/GenBank/DDBJ whole genome shotgun (WGS) entry which is preliminary data.</text>
</comment>
<keyword evidence="2" id="KW-1185">Reference proteome</keyword>